<dbReference type="InParanoid" id="M5E3N4"/>
<feature type="region of interest" description="Disordered" evidence="1">
    <location>
        <begin position="107"/>
        <end position="139"/>
    </location>
</feature>
<feature type="compositionally biased region" description="Basic and acidic residues" evidence="1">
    <location>
        <begin position="113"/>
        <end position="139"/>
    </location>
</feature>
<keyword evidence="2" id="KW-0969">Cilium</keyword>
<comment type="caution">
    <text evidence="2">The sequence shown here is derived from an EMBL/GenBank/DDBJ whole genome shotgun (WGS) entry which is preliminary data.</text>
</comment>
<dbReference type="OrthoDB" id="1739831at2"/>
<accession>M5E3N4</accession>
<sequence>MNLINCQECGKVFASAGQKVCPNCRKSEEEKYELVKDYLWDHPNSTVKTVSEATGVEEKLIIKFIKDNRLQSDGLAIDYSLKCKICDKEIAAGVYCESCRTKMINDLSSKPSQETEKDKNKGKKSDKMFISDRFKKKER</sequence>
<evidence type="ECO:0000313" key="2">
    <source>
        <dbReference type="EMBL" id="CCU80833.1"/>
    </source>
</evidence>
<reference evidence="3" key="1">
    <citation type="journal article" date="2013" name="Genome Announc.">
        <title>Genome Sequence of Halanaerobium saccharolyticum subsp. saccharolyticum Strain DSM 6643T, a Halophilic Hydrogen-Producing Bacterium.</title>
        <authorList>
            <person name="Kivisto A."/>
            <person name="Larjo A."/>
            <person name="Ciranna A."/>
            <person name="Santala V."/>
            <person name="Roos C."/>
            <person name="Karp M."/>
        </authorList>
    </citation>
    <scope>NUCLEOTIDE SEQUENCE [LARGE SCALE GENOMIC DNA]</scope>
    <source>
        <strain evidence="3">DSM 6643</strain>
    </source>
</reference>
<protein>
    <submittedName>
        <fullName evidence="2">Flagellar protein</fullName>
    </submittedName>
</protein>
<dbReference type="EMBL" id="CAUI01000023">
    <property type="protein sequence ID" value="CCU80833.1"/>
    <property type="molecule type" value="Genomic_DNA"/>
</dbReference>
<proteinExistence type="predicted"/>
<evidence type="ECO:0000256" key="1">
    <source>
        <dbReference type="SAM" id="MobiDB-lite"/>
    </source>
</evidence>
<name>M5E3N4_9FIRM</name>
<dbReference type="FunCoup" id="M5E3N4">
    <property type="interactions" value="8"/>
</dbReference>
<evidence type="ECO:0000313" key="3">
    <source>
        <dbReference type="Proteomes" id="UP000012063"/>
    </source>
</evidence>
<dbReference type="eggNOG" id="ENOG5032TKA">
    <property type="taxonomic scope" value="Bacteria"/>
</dbReference>
<dbReference type="Proteomes" id="UP000012063">
    <property type="component" value="Unassembled WGS sequence"/>
</dbReference>
<dbReference type="STRING" id="1293054.HSACCH_02348"/>
<keyword evidence="3" id="KW-1185">Reference proteome</keyword>
<keyword evidence="2" id="KW-0966">Cell projection</keyword>
<organism evidence="2 3">
    <name type="scientific">Halanaerobium saccharolyticum subsp. saccharolyticum DSM 6643</name>
    <dbReference type="NCBI Taxonomy" id="1293054"/>
    <lineage>
        <taxon>Bacteria</taxon>
        <taxon>Bacillati</taxon>
        <taxon>Bacillota</taxon>
        <taxon>Clostridia</taxon>
        <taxon>Halanaerobiales</taxon>
        <taxon>Halanaerobiaceae</taxon>
        <taxon>Halanaerobium</taxon>
    </lineage>
</organism>
<dbReference type="AlphaFoldDB" id="M5E3N4"/>
<dbReference type="RefSeq" id="WP_005490108.1">
    <property type="nucleotide sequence ID" value="NZ_CAUI01000023.1"/>
</dbReference>
<keyword evidence="2" id="KW-0282">Flagellum</keyword>
<gene>
    <name evidence="2" type="ORF">HSACCH_02348</name>
</gene>